<protein>
    <submittedName>
        <fullName evidence="1">Uncharacterized protein</fullName>
    </submittedName>
</protein>
<gene>
    <name evidence="1" type="ORF">PTE30175_02854</name>
</gene>
<proteinExistence type="predicted"/>
<evidence type="ECO:0000313" key="1">
    <source>
        <dbReference type="EMBL" id="VVE17108.1"/>
    </source>
</evidence>
<dbReference type="RefSeq" id="WP_150697711.1">
    <property type="nucleotide sequence ID" value="NZ_CABPRZ010000011.1"/>
</dbReference>
<organism evidence="1 2">
    <name type="scientific">Pandoraea terrae</name>
    <dbReference type="NCBI Taxonomy" id="1537710"/>
    <lineage>
        <taxon>Bacteria</taxon>
        <taxon>Pseudomonadati</taxon>
        <taxon>Pseudomonadota</taxon>
        <taxon>Betaproteobacteria</taxon>
        <taxon>Burkholderiales</taxon>
        <taxon>Burkholderiaceae</taxon>
        <taxon>Pandoraea</taxon>
    </lineage>
</organism>
<dbReference type="InterPro" id="IPR022201">
    <property type="entry name" value="DUF3726"/>
</dbReference>
<dbReference type="Proteomes" id="UP000414233">
    <property type="component" value="Unassembled WGS sequence"/>
</dbReference>
<dbReference type="OrthoDB" id="4891072at2"/>
<dbReference type="AlphaFoldDB" id="A0A5E4VXG3"/>
<name>A0A5E4VXG3_9BURK</name>
<dbReference type="EMBL" id="CABPRZ010000011">
    <property type="protein sequence ID" value="VVE17108.1"/>
    <property type="molecule type" value="Genomic_DNA"/>
</dbReference>
<sequence length="773" mass="85527">MNNFSELTRVTDISAFRRPADTVMRLERLGSSHPTRLSFLRTLLRRIETEHWSFSRTLWELDSNGVGRAVYALQGPERTYSLVAFAHDLPPEMRSDRVIATAWDATFTLFDGVPSLADVNRLQENVPFQEAGRISVRELTLSRANRSVRLFEHVVSRLAEGKQPDLAEIDDVGYLMRTTAVYGSGKFGAADRADISSRSELNGPFQVEMLTVWLIREFTVDIVEHMAKVRGGEAAAALDGEIKRRLGVGNSTGLGMAPFLIRHPVLLNNWISAREDALARVRAQDHSDSEAISALRNEIKASRQNADLWKSDHEIQKRKLAFLRADLRLLENFVSALWDAKCPHPWDHLWTWGEENLSFEGQEALLALMLEVHGPLVDDLAFQMSVNDSGVFCIQGAQPLNEFSREFLQNYRWALVMDMSLPSAAAKFWYVSAEKLEPRLGIRATEFGVAKELPLASVPACHALAIALQRWDGGDTIAAFLAAHPEHRGMVRRAQIAARYPYSEVRDNLVDAGMLPIDLLRCKLAFFGATRFDPRSDLWVRISLFQGMHYPSDLTKRDLGSKVTAEKSIRVSRSEVEATAMKATCGAGFAWGVAEEVGASVRRLVEGGLRGPQMLLNYLTFRDVDVSAATTNPTACPVLAGLSLIDLAERIAQDDQYAHQIRVSHPLVLVGFAMRAAAIAKAPLRVTWEGAEVVVDSLGYLVSKRGDLNSSDTTDTTIERISAEAVRGARITEGGQLLDLKTWDALVSFSMRTTVPATGESRGNAGAGATDND</sequence>
<accession>A0A5E4VXG3</accession>
<dbReference type="Pfam" id="PF12525">
    <property type="entry name" value="DUF3726"/>
    <property type="match status" value="1"/>
</dbReference>
<evidence type="ECO:0000313" key="2">
    <source>
        <dbReference type="Proteomes" id="UP000414233"/>
    </source>
</evidence>
<keyword evidence="2" id="KW-1185">Reference proteome</keyword>
<reference evidence="1 2" key="1">
    <citation type="submission" date="2019-08" db="EMBL/GenBank/DDBJ databases">
        <authorList>
            <person name="Peeters C."/>
        </authorList>
    </citation>
    <scope>NUCLEOTIDE SEQUENCE [LARGE SCALE GENOMIC DNA]</scope>
    <source>
        <strain evidence="1 2">LMG 30175</strain>
    </source>
</reference>